<evidence type="ECO:0000256" key="1">
    <source>
        <dbReference type="SAM" id="Phobius"/>
    </source>
</evidence>
<dbReference type="Pfam" id="PF07690">
    <property type="entry name" value="MFS_1"/>
    <property type="match status" value="1"/>
</dbReference>
<dbReference type="PANTHER" id="PTHR11360:SF284">
    <property type="entry name" value="EG:103B4.3 PROTEIN-RELATED"/>
    <property type="match status" value="1"/>
</dbReference>
<dbReference type="STRING" id="195883.A0A482WKD0"/>
<keyword evidence="1" id="KW-0812">Transmembrane</keyword>
<reference evidence="2 3" key="1">
    <citation type="journal article" date="2017" name="Gigascience">
        <title>Genome sequence of the small brown planthopper, Laodelphax striatellus.</title>
        <authorList>
            <person name="Zhu J."/>
            <person name="Jiang F."/>
            <person name="Wang X."/>
            <person name="Yang P."/>
            <person name="Bao Y."/>
            <person name="Zhao W."/>
            <person name="Wang W."/>
            <person name="Lu H."/>
            <person name="Wang Q."/>
            <person name="Cui N."/>
            <person name="Li J."/>
            <person name="Chen X."/>
            <person name="Luo L."/>
            <person name="Yu J."/>
            <person name="Kang L."/>
            <person name="Cui F."/>
        </authorList>
    </citation>
    <scope>NUCLEOTIDE SEQUENCE [LARGE SCALE GENOMIC DNA]</scope>
    <source>
        <strain evidence="2">Lst14</strain>
    </source>
</reference>
<protein>
    <recommendedName>
        <fullName evidence="4">Major facilitator superfamily (MFS) profile domain-containing protein</fullName>
    </recommendedName>
</protein>
<accession>A0A482WKD0</accession>
<dbReference type="PANTHER" id="PTHR11360">
    <property type="entry name" value="MONOCARBOXYLATE TRANSPORTER"/>
    <property type="match status" value="1"/>
</dbReference>
<gene>
    <name evidence="2" type="ORF">LSTR_LSTR017097</name>
</gene>
<keyword evidence="1" id="KW-0472">Membrane</keyword>
<keyword evidence="1" id="KW-1133">Transmembrane helix</keyword>
<sequence length="296" mass="32531">MVLTMGGGNREEKENEKEKWSLTIFLSHSLFPPCPISSALVNKYGCRPVTIAGAILGGTCMMLSRFANSISILYITIGLGTGMGFGLIYLPAIVSVTCYFEKYRSLATGIAVCGSGLGTFVFAPITKFLINEFGWKDSMLIIGASILICIVFGMMFRPLEPIRKTDVLLKDEDKTEMVEMKSPKTNGVTVCTPTVTTPTEKPANGEAQKRPHSIHLFLNSTPSAPPQANGFLSVPNSKTADSRLALSQPHLLGINDHYKKHWGSQMLRPTRSGIMYRKDILYHGSVSQLPHMDRNR</sequence>
<proteinExistence type="predicted"/>
<keyword evidence="3" id="KW-1185">Reference proteome</keyword>
<dbReference type="GO" id="GO:0008028">
    <property type="term" value="F:monocarboxylic acid transmembrane transporter activity"/>
    <property type="evidence" value="ECO:0007669"/>
    <property type="project" value="TreeGrafter"/>
</dbReference>
<feature type="transmembrane region" description="Helical" evidence="1">
    <location>
        <begin position="138"/>
        <end position="156"/>
    </location>
</feature>
<dbReference type="EMBL" id="QKKF02033077">
    <property type="protein sequence ID" value="RZF33974.1"/>
    <property type="molecule type" value="Genomic_DNA"/>
</dbReference>
<comment type="caution">
    <text evidence="2">The sequence shown here is derived from an EMBL/GenBank/DDBJ whole genome shotgun (WGS) entry which is preliminary data.</text>
</comment>
<dbReference type="InterPro" id="IPR011701">
    <property type="entry name" value="MFS"/>
</dbReference>
<evidence type="ECO:0000313" key="3">
    <source>
        <dbReference type="Proteomes" id="UP000291343"/>
    </source>
</evidence>
<organism evidence="2 3">
    <name type="scientific">Laodelphax striatellus</name>
    <name type="common">Small brown planthopper</name>
    <name type="synonym">Delphax striatella</name>
    <dbReference type="NCBI Taxonomy" id="195883"/>
    <lineage>
        <taxon>Eukaryota</taxon>
        <taxon>Metazoa</taxon>
        <taxon>Ecdysozoa</taxon>
        <taxon>Arthropoda</taxon>
        <taxon>Hexapoda</taxon>
        <taxon>Insecta</taxon>
        <taxon>Pterygota</taxon>
        <taxon>Neoptera</taxon>
        <taxon>Paraneoptera</taxon>
        <taxon>Hemiptera</taxon>
        <taxon>Auchenorrhyncha</taxon>
        <taxon>Fulgoroidea</taxon>
        <taxon>Delphacidae</taxon>
        <taxon>Criomorphinae</taxon>
        <taxon>Laodelphax</taxon>
    </lineage>
</organism>
<dbReference type="Proteomes" id="UP000291343">
    <property type="component" value="Unassembled WGS sequence"/>
</dbReference>
<dbReference type="InParanoid" id="A0A482WKD0"/>
<dbReference type="InterPro" id="IPR050327">
    <property type="entry name" value="Proton-linked_MCT"/>
</dbReference>
<dbReference type="InterPro" id="IPR036259">
    <property type="entry name" value="MFS_trans_sf"/>
</dbReference>
<dbReference type="AlphaFoldDB" id="A0A482WKD0"/>
<evidence type="ECO:0008006" key="4">
    <source>
        <dbReference type="Google" id="ProtNLM"/>
    </source>
</evidence>
<dbReference type="SUPFAM" id="SSF103473">
    <property type="entry name" value="MFS general substrate transporter"/>
    <property type="match status" value="1"/>
</dbReference>
<dbReference type="SMR" id="A0A482WKD0"/>
<feature type="transmembrane region" description="Helical" evidence="1">
    <location>
        <begin position="72"/>
        <end position="94"/>
    </location>
</feature>
<evidence type="ECO:0000313" key="2">
    <source>
        <dbReference type="EMBL" id="RZF33974.1"/>
    </source>
</evidence>
<feature type="transmembrane region" description="Helical" evidence="1">
    <location>
        <begin position="106"/>
        <end position="126"/>
    </location>
</feature>
<dbReference type="Gene3D" id="1.20.1250.20">
    <property type="entry name" value="MFS general substrate transporter like domains"/>
    <property type="match status" value="1"/>
</dbReference>
<dbReference type="OrthoDB" id="6499973at2759"/>
<name>A0A482WKD0_LAOST</name>